<evidence type="ECO:0000259" key="1">
    <source>
        <dbReference type="PROSITE" id="PS50943"/>
    </source>
</evidence>
<protein>
    <submittedName>
        <fullName evidence="2">Helix-turn-helix domain-containing protein</fullName>
    </submittedName>
    <submittedName>
        <fullName evidence="3">Helix-turn-helix transcriptional regulator</fullName>
    </submittedName>
    <submittedName>
        <fullName evidence="4">XRE family transcriptional regulator</fullName>
    </submittedName>
</protein>
<dbReference type="CDD" id="cd00093">
    <property type="entry name" value="HTH_XRE"/>
    <property type="match status" value="1"/>
</dbReference>
<feature type="domain" description="HTH cro/C1-type" evidence="1">
    <location>
        <begin position="10"/>
        <end position="65"/>
    </location>
</feature>
<dbReference type="InterPro" id="IPR010982">
    <property type="entry name" value="Lambda_DNA-bd_dom_sf"/>
</dbReference>
<comment type="caution">
    <text evidence="2">The sequence shown here is derived from an EMBL/GenBank/DDBJ whole genome shotgun (WGS) entry which is preliminary data.</text>
</comment>
<dbReference type="InterPro" id="IPR001387">
    <property type="entry name" value="Cro/C1-type_HTH"/>
</dbReference>
<evidence type="ECO:0000313" key="6">
    <source>
        <dbReference type="Proteomes" id="UP000784793"/>
    </source>
</evidence>
<keyword evidence="7" id="KW-1185">Reference proteome</keyword>
<dbReference type="PROSITE" id="PS50943">
    <property type="entry name" value="HTH_CROC1"/>
    <property type="match status" value="1"/>
</dbReference>
<accession>A0A135YME2</accession>
<dbReference type="Proteomes" id="UP000784793">
    <property type="component" value="Unassembled WGS sequence"/>
</dbReference>
<dbReference type="Proteomes" id="UP001434419">
    <property type="component" value="Unassembled WGS sequence"/>
</dbReference>
<evidence type="ECO:0000313" key="5">
    <source>
        <dbReference type="Proteomes" id="UP000289808"/>
    </source>
</evidence>
<gene>
    <name evidence="3" type="ORF">ABVC42_07925</name>
    <name evidence="4" type="ORF">ERD32_12715</name>
    <name evidence="2" type="ORF">K8V23_00845</name>
</gene>
<dbReference type="SUPFAM" id="SSF47413">
    <property type="entry name" value="lambda repressor-like DNA-binding domains"/>
    <property type="match status" value="1"/>
</dbReference>
<dbReference type="EMBL" id="JBETVU010000012">
    <property type="protein sequence ID" value="MES5149849.1"/>
    <property type="molecule type" value="Genomic_DNA"/>
</dbReference>
<dbReference type="RefSeq" id="WP_005721163.1">
    <property type="nucleotide sequence ID" value="NZ_CABMHY010000037.1"/>
</dbReference>
<evidence type="ECO:0000313" key="7">
    <source>
        <dbReference type="Proteomes" id="UP001434419"/>
    </source>
</evidence>
<dbReference type="EMBL" id="DYXB01000010">
    <property type="protein sequence ID" value="HJF09342.1"/>
    <property type="molecule type" value="Genomic_DNA"/>
</dbReference>
<reference evidence="2" key="2">
    <citation type="journal article" date="2021" name="PeerJ">
        <title>Extensive microbial diversity within the chicken gut microbiome revealed by metagenomics and culture.</title>
        <authorList>
            <person name="Gilroy R."/>
            <person name="Ravi A."/>
            <person name="Getino M."/>
            <person name="Pursley I."/>
            <person name="Horton D.L."/>
            <person name="Alikhan N.F."/>
            <person name="Baker D."/>
            <person name="Gharbi K."/>
            <person name="Hall N."/>
            <person name="Watson M."/>
            <person name="Adriaenssens E.M."/>
            <person name="Foster-Nyarko E."/>
            <person name="Jarju S."/>
            <person name="Secka A."/>
            <person name="Antonio M."/>
            <person name="Oren A."/>
            <person name="Chaudhuri R.R."/>
            <person name="La Ragione R."/>
            <person name="Hildebrand F."/>
            <person name="Pallen M.J."/>
        </authorList>
    </citation>
    <scope>NUCLEOTIDE SEQUENCE</scope>
    <source>
        <strain evidence="2">CHK194-22301</strain>
    </source>
</reference>
<organism evidence="2 6">
    <name type="scientific">Lactobacillus crispatus</name>
    <dbReference type="NCBI Taxonomy" id="47770"/>
    <lineage>
        <taxon>Bacteria</taxon>
        <taxon>Bacillati</taxon>
        <taxon>Bacillota</taxon>
        <taxon>Bacilli</taxon>
        <taxon>Lactobacillales</taxon>
        <taxon>Lactobacillaceae</taxon>
        <taxon>Lactobacillus</taxon>
    </lineage>
</organism>
<reference evidence="4 5" key="1">
    <citation type="submission" date="2019-01" db="EMBL/GenBank/DDBJ databases">
        <title>The genome sequence of Lactobacillus crispatus L49.</title>
        <authorList>
            <person name="Zhong J."/>
            <person name="Zhang J."/>
        </authorList>
    </citation>
    <scope>NUCLEOTIDE SEQUENCE [LARGE SCALE GENOMIC DNA]</scope>
    <source>
        <strain evidence="4 5">L49</strain>
    </source>
</reference>
<dbReference type="Pfam" id="PF13560">
    <property type="entry name" value="HTH_31"/>
    <property type="match status" value="1"/>
</dbReference>
<evidence type="ECO:0000313" key="2">
    <source>
        <dbReference type="EMBL" id="HJF09342.1"/>
    </source>
</evidence>
<dbReference type="GO" id="GO:0003677">
    <property type="term" value="F:DNA binding"/>
    <property type="evidence" value="ECO:0007669"/>
    <property type="project" value="InterPro"/>
</dbReference>
<dbReference type="Gene3D" id="1.10.260.40">
    <property type="entry name" value="lambda repressor-like DNA-binding domains"/>
    <property type="match status" value="1"/>
</dbReference>
<evidence type="ECO:0000313" key="3">
    <source>
        <dbReference type="EMBL" id="MES5149849.1"/>
    </source>
</evidence>
<proteinExistence type="predicted"/>
<dbReference type="Proteomes" id="UP000289808">
    <property type="component" value="Unassembled WGS sequence"/>
</dbReference>
<dbReference type="SMART" id="SM00530">
    <property type="entry name" value="HTH_XRE"/>
    <property type="match status" value="1"/>
</dbReference>
<sequence length="120" mass="13781">MTYTALGKFLRKLRVDRDERLYDMAENVGVSSAFLSGVENGHKKASASLINNIVDRYNLDREQEQELKDALSISEESLDISKFSPEKQEATLMFARKFDDLTDKQIAQIQKILKEGERHN</sequence>
<name>A0A135YME2_9LACO</name>
<reference evidence="3" key="4">
    <citation type="submission" date="2024-06" db="EMBL/GenBank/DDBJ databases">
        <title>Vaginal Lactobacillus fatty acid response mechanisms reveal a metabolite-targeted strategy for bacterial vaginosis treatment.</title>
        <authorList>
            <person name="Zhu M."/>
            <person name="Blainey P.C."/>
            <person name="Bloom S.M."/>
            <person name="Kwon D.S."/>
        </authorList>
    </citation>
    <scope>NUCLEOTIDE SEQUENCE</scope>
    <source>
        <strain evidence="3">194_F1_1</strain>
    </source>
</reference>
<dbReference type="EMBL" id="SCLX01000164">
    <property type="protein sequence ID" value="RXF53126.1"/>
    <property type="molecule type" value="Genomic_DNA"/>
</dbReference>
<evidence type="ECO:0000313" key="4">
    <source>
        <dbReference type="EMBL" id="RXF53126.1"/>
    </source>
</evidence>
<dbReference type="AlphaFoldDB" id="A0A135YME2"/>
<reference evidence="2" key="3">
    <citation type="submission" date="2021-09" db="EMBL/GenBank/DDBJ databases">
        <authorList>
            <person name="Gilroy R."/>
        </authorList>
    </citation>
    <scope>NUCLEOTIDE SEQUENCE</scope>
    <source>
        <strain evidence="2">CHK194-22301</strain>
    </source>
</reference>